<proteinExistence type="predicted"/>
<accession>A0ABR2IMH1</accession>
<dbReference type="Proteomes" id="UP001470230">
    <property type="component" value="Unassembled WGS sequence"/>
</dbReference>
<evidence type="ECO:0000313" key="2">
    <source>
        <dbReference type="Proteomes" id="UP001470230"/>
    </source>
</evidence>
<sequence length="272" mass="31503">MSYIDSPNKKLLHPPYEHRSAKLDEKDNAFTSKKFQRVRNVSTRKKILKSFRRIGMFLNNTPISIMPIEDLNKVCFILINDYNSDENKYRVGPLNDGYLIALKHYRLGFKVFYLYNSKINQFPFFLQFFMNNTADTLTVFYTGNESNSESIKFKDGNLSKNYIQKIISSNCNGKLRVVFITDNLGGGSFFDITRCSNAISFSVKKTEPNQSKENKRSHGIFTYYFCKMIGDKPIITPNAFVEQTKQSLIRFNEIVICELTDDELGNRPILFG</sequence>
<evidence type="ECO:0000313" key="1">
    <source>
        <dbReference type="EMBL" id="KAK8865037.1"/>
    </source>
</evidence>
<organism evidence="1 2">
    <name type="scientific">Tritrichomonas musculus</name>
    <dbReference type="NCBI Taxonomy" id="1915356"/>
    <lineage>
        <taxon>Eukaryota</taxon>
        <taxon>Metamonada</taxon>
        <taxon>Parabasalia</taxon>
        <taxon>Tritrichomonadida</taxon>
        <taxon>Tritrichomonadidae</taxon>
        <taxon>Tritrichomonas</taxon>
    </lineage>
</organism>
<protein>
    <submittedName>
        <fullName evidence="1">Uncharacterized protein</fullName>
    </submittedName>
</protein>
<gene>
    <name evidence="1" type="ORF">M9Y10_010566</name>
</gene>
<reference evidence="1 2" key="1">
    <citation type="submission" date="2024-04" db="EMBL/GenBank/DDBJ databases">
        <title>Tritrichomonas musculus Genome.</title>
        <authorList>
            <person name="Alves-Ferreira E."/>
            <person name="Grigg M."/>
            <person name="Lorenzi H."/>
            <person name="Galac M."/>
        </authorList>
    </citation>
    <scope>NUCLEOTIDE SEQUENCE [LARGE SCALE GENOMIC DNA]</scope>
    <source>
        <strain evidence="1 2">EAF2021</strain>
    </source>
</reference>
<dbReference type="SUPFAM" id="SSF52129">
    <property type="entry name" value="Caspase-like"/>
    <property type="match status" value="1"/>
</dbReference>
<dbReference type="EMBL" id="JAPFFF010000016">
    <property type="protein sequence ID" value="KAK8865037.1"/>
    <property type="molecule type" value="Genomic_DNA"/>
</dbReference>
<keyword evidence="2" id="KW-1185">Reference proteome</keyword>
<comment type="caution">
    <text evidence="1">The sequence shown here is derived from an EMBL/GenBank/DDBJ whole genome shotgun (WGS) entry which is preliminary data.</text>
</comment>
<name>A0ABR2IMH1_9EUKA</name>
<dbReference type="InterPro" id="IPR029030">
    <property type="entry name" value="Caspase-like_dom_sf"/>
</dbReference>